<dbReference type="GO" id="GO:0032259">
    <property type="term" value="P:methylation"/>
    <property type="evidence" value="ECO:0007669"/>
    <property type="project" value="UniProtKB-KW"/>
</dbReference>
<dbReference type="GO" id="GO:0003723">
    <property type="term" value="F:RNA binding"/>
    <property type="evidence" value="ECO:0007669"/>
    <property type="project" value="InterPro"/>
</dbReference>
<evidence type="ECO:0000256" key="1">
    <source>
        <dbReference type="ARBA" id="ARBA00022603"/>
    </source>
</evidence>
<dbReference type="InterPro" id="IPR029028">
    <property type="entry name" value="Alpha/beta_knot_MTases"/>
</dbReference>
<evidence type="ECO:0000313" key="4">
    <source>
        <dbReference type="EMBL" id="KXK07978.1"/>
    </source>
</evidence>
<dbReference type="GO" id="GO:0005829">
    <property type="term" value="C:cytosol"/>
    <property type="evidence" value="ECO:0007669"/>
    <property type="project" value="TreeGrafter"/>
</dbReference>
<proteinExistence type="predicted"/>
<dbReference type="InterPro" id="IPR001537">
    <property type="entry name" value="SpoU_MeTrfase"/>
</dbReference>
<keyword evidence="2 4" id="KW-0808">Transferase</keyword>
<evidence type="ECO:0000259" key="3">
    <source>
        <dbReference type="Pfam" id="PF00588"/>
    </source>
</evidence>
<dbReference type="AlphaFoldDB" id="A0A136KF52"/>
<evidence type="ECO:0000256" key="2">
    <source>
        <dbReference type="ARBA" id="ARBA00022679"/>
    </source>
</evidence>
<organism evidence="4 5">
    <name type="scientific">candidate division WS6 bacterium OLB21</name>
    <dbReference type="NCBI Taxonomy" id="1617427"/>
    <lineage>
        <taxon>Bacteria</taxon>
        <taxon>Candidatus Dojkabacteria</taxon>
    </lineage>
</organism>
<dbReference type="STRING" id="1617427.UZ20_WS6002001032"/>
<keyword evidence="1 4" id="KW-0489">Methyltransferase</keyword>
<dbReference type="GO" id="GO:0006396">
    <property type="term" value="P:RNA processing"/>
    <property type="evidence" value="ECO:0007669"/>
    <property type="project" value="InterPro"/>
</dbReference>
<reference evidence="4 5" key="1">
    <citation type="submission" date="2015-02" db="EMBL/GenBank/DDBJ databases">
        <title>Improved understanding of the partial-nitritation anammox process through 23 genomes representing the majority of the microbial community.</title>
        <authorList>
            <person name="Speth D.R."/>
            <person name="In T Zandt M."/>
            <person name="Guerrero Cruz S."/>
            <person name="Jetten M.S."/>
            <person name="Dutilh B.E."/>
        </authorList>
    </citation>
    <scope>NUCLEOTIDE SEQUENCE [LARGE SCALE GENOMIC DNA]</scope>
    <source>
        <strain evidence="4">OLB21</strain>
    </source>
</reference>
<dbReference type="Pfam" id="PF00588">
    <property type="entry name" value="SpoU_methylase"/>
    <property type="match status" value="1"/>
</dbReference>
<dbReference type="InterPro" id="IPR029026">
    <property type="entry name" value="tRNA_m1G_MTases_N"/>
</dbReference>
<sequence>MSKKHNIIAILEDIRSAHNVGAMFRTSEGAGISELILTGITPYPPHNRIPKTALGSIENVNWKHNPDKQSVYEDLKLKNIPLVVIEINNKSKPYTEYSFTEPIAVVFGNEIQGVSELATSYADATLHVPMFGKKRITKCGNSFWYNRLRDHKTISCLESFPEKKRVENFCHQFALVDL</sequence>
<dbReference type="Proteomes" id="UP000070449">
    <property type="component" value="Unassembled WGS sequence"/>
</dbReference>
<dbReference type="Gene3D" id="3.40.1280.10">
    <property type="match status" value="1"/>
</dbReference>
<evidence type="ECO:0000313" key="5">
    <source>
        <dbReference type="Proteomes" id="UP000070449"/>
    </source>
</evidence>
<dbReference type="GO" id="GO:0141100">
    <property type="term" value="F:tRNA (guanine(18)-2'-O)-methyltransferase activity"/>
    <property type="evidence" value="ECO:0007669"/>
    <property type="project" value="UniProtKB-EC"/>
</dbReference>
<dbReference type="PANTHER" id="PTHR46429">
    <property type="entry name" value="23S RRNA (GUANOSINE-2'-O-)-METHYLTRANSFERASE RLMB"/>
    <property type="match status" value="1"/>
</dbReference>
<comment type="caution">
    <text evidence="4">The sequence shown here is derived from an EMBL/GenBank/DDBJ whole genome shotgun (WGS) entry which is preliminary data.</text>
</comment>
<dbReference type="InterPro" id="IPR004441">
    <property type="entry name" value="rRNA_MeTrfase_TrmH"/>
</dbReference>
<protein>
    <submittedName>
        <fullName evidence="4">tRNA (Guanosine(18)-2'-O)-methyltransferase</fullName>
        <ecNumber evidence="4">2.1.1.34</ecNumber>
    </submittedName>
</protein>
<gene>
    <name evidence="4" type="primary">trmH_2</name>
    <name evidence="4" type="ORF">UZ20_WS6002001032</name>
</gene>
<dbReference type="SUPFAM" id="SSF75217">
    <property type="entry name" value="alpha/beta knot"/>
    <property type="match status" value="1"/>
</dbReference>
<accession>A0A136KF52</accession>
<name>A0A136KF52_9BACT</name>
<feature type="domain" description="tRNA/rRNA methyltransferase SpoU type" evidence="3">
    <location>
        <begin position="7"/>
        <end position="134"/>
    </location>
</feature>
<dbReference type="EMBL" id="JYPD01000027">
    <property type="protein sequence ID" value="KXK07978.1"/>
    <property type="molecule type" value="Genomic_DNA"/>
</dbReference>
<dbReference type="EC" id="2.1.1.34" evidence="4"/>
<dbReference type="PANTHER" id="PTHR46429:SF1">
    <property type="entry name" value="23S RRNA (GUANOSINE-2'-O-)-METHYLTRANSFERASE RLMB"/>
    <property type="match status" value="1"/>
</dbReference>